<dbReference type="InterPro" id="IPR007213">
    <property type="entry name" value="Ppm1/Ppm2/Tcmp"/>
</dbReference>
<evidence type="ECO:0000256" key="2">
    <source>
        <dbReference type="ARBA" id="ARBA00010703"/>
    </source>
</evidence>
<feature type="binding site" evidence="9">
    <location>
        <position position="87"/>
    </location>
    <ligand>
        <name>S-adenosyl-L-methionine</name>
        <dbReference type="ChEBI" id="CHEBI:59789"/>
    </ligand>
</feature>
<accession>A0A077W9R8</accession>
<evidence type="ECO:0000256" key="10">
    <source>
        <dbReference type="SAM" id="MobiDB-lite"/>
    </source>
</evidence>
<evidence type="ECO:0000313" key="11">
    <source>
        <dbReference type="EMBL" id="CDS03761.1"/>
    </source>
</evidence>
<dbReference type="GO" id="GO:0018423">
    <property type="term" value="F:protein C-terminal leucine carboxyl O-methyltransferase activity"/>
    <property type="evidence" value="ECO:0007669"/>
    <property type="project" value="UniProtKB-EC"/>
</dbReference>
<dbReference type="OrthoDB" id="203237at2759"/>
<dbReference type="GO" id="GO:0032259">
    <property type="term" value="P:methylation"/>
    <property type="evidence" value="ECO:0007669"/>
    <property type="project" value="UniProtKB-KW"/>
</dbReference>
<proteinExistence type="inferred from homology"/>
<organism evidence="11">
    <name type="scientific">Lichtheimia ramosa</name>
    <dbReference type="NCBI Taxonomy" id="688394"/>
    <lineage>
        <taxon>Eukaryota</taxon>
        <taxon>Fungi</taxon>
        <taxon>Fungi incertae sedis</taxon>
        <taxon>Mucoromycota</taxon>
        <taxon>Mucoromycotina</taxon>
        <taxon>Mucoromycetes</taxon>
        <taxon>Mucorales</taxon>
        <taxon>Lichtheimiaceae</taxon>
        <taxon>Lichtheimia</taxon>
    </lineage>
</organism>
<dbReference type="PANTHER" id="PTHR13600:SF21">
    <property type="entry name" value="LEUCINE CARBOXYL METHYLTRANSFERASE 1"/>
    <property type="match status" value="1"/>
</dbReference>
<keyword evidence="5 8" id="KW-0489">Methyltransferase</keyword>
<comment type="catalytic activity">
    <reaction evidence="1 8">
        <text>[phosphatase 2A protein]-C-terminal L-leucine + S-adenosyl-L-methionine = [phosphatase 2A protein]-C-terminal L-leucine methyl ester + S-adenosyl-L-homocysteine</text>
        <dbReference type="Rhea" id="RHEA:48544"/>
        <dbReference type="Rhea" id="RHEA-COMP:12134"/>
        <dbReference type="Rhea" id="RHEA-COMP:12135"/>
        <dbReference type="ChEBI" id="CHEBI:57856"/>
        <dbReference type="ChEBI" id="CHEBI:59789"/>
        <dbReference type="ChEBI" id="CHEBI:90516"/>
        <dbReference type="ChEBI" id="CHEBI:90517"/>
        <dbReference type="EC" id="2.1.1.233"/>
    </reaction>
</comment>
<gene>
    <name evidence="11" type="ORF">LRAMOSA01162</name>
</gene>
<reference evidence="11" key="1">
    <citation type="journal article" date="2014" name="Genome Announc.">
        <title>De novo whole-genome sequence and genome annotation of Lichtheimia ramosa.</title>
        <authorList>
            <person name="Linde J."/>
            <person name="Schwartze V."/>
            <person name="Binder U."/>
            <person name="Lass-Florl C."/>
            <person name="Voigt K."/>
            <person name="Horn F."/>
        </authorList>
    </citation>
    <scope>NUCLEOTIDE SEQUENCE</scope>
    <source>
        <strain evidence="11">JMRC FSU:6197</strain>
    </source>
</reference>
<dbReference type="EMBL" id="LK023313">
    <property type="protein sequence ID" value="CDS03761.1"/>
    <property type="molecule type" value="Genomic_DNA"/>
</dbReference>
<sequence>MQFSYQDNDDNEIVRSTNDDATVSRLSAIAKGYFADEFVKYFVRKPVDRSPIMNRGTYIRQLVLDRLVHQFLELDIPGKQKQIISLGSGYDTRYFMLKQRGLLDTGCYFEIDFPETIAKKAAIVHRRKELNQYLVDARPVKGGMELTSKHYCLLGGDLRDWDTIVKRLAENGFKTDAPTLVISECVLIYLDPLDSNRIIDWLTRELSDAMVALYEQIKPDDAFGRMMIHNLQSRHIELRGIHAYPELKDQEHRFLQLGWDHAKALDINMVHDTLLDPRDFSRMARLEMLDEMEEWRLLSEHYCVAWAYKSANAKEAFSSITLEKRLPHEGQNPPEPQQRTGFSRLHLRA</sequence>
<feature type="binding site" evidence="9">
    <location>
        <position position="60"/>
    </location>
    <ligand>
        <name>S-adenosyl-L-methionine</name>
        <dbReference type="ChEBI" id="CHEBI:59789"/>
    </ligand>
</feature>
<dbReference type="Gene3D" id="3.40.50.150">
    <property type="entry name" value="Vaccinia Virus protein VP39"/>
    <property type="match status" value="1"/>
</dbReference>
<evidence type="ECO:0000256" key="1">
    <source>
        <dbReference type="ARBA" id="ARBA00000724"/>
    </source>
</evidence>
<feature type="binding site" evidence="9">
    <location>
        <position position="184"/>
    </location>
    <ligand>
        <name>S-adenosyl-L-methionine</name>
        <dbReference type="ChEBI" id="CHEBI:59789"/>
    </ligand>
</feature>
<name>A0A077W9R8_9FUNG</name>
<comment type="function">
    <text evidence="8">Methylates the carboxyl group of the C-terminal leucine residue of protein phosphatase 2A catalytic subunits to form alpha-leucine ester residues.</text>
</comment>
<dbReference type="AlphaFoldDB" id="A0A077W9R8"/>
<dbReference type="EC" id="2.1.1.233" evidence="3 8"/>
<dbReference type="SUPFAM" id="SSF53335">
    <property type="entry name" value="S-adenosyl-L-methionine-dependent methyltransferases"/>
    <property type="match status" value="1"/>
</dbReference>
<dbReference type="GO" id="GO:0009966">
    <property type="term" value="P:regulation of signal transduction"/>
    <property type="evidence" value="ECO:0007669"/>
    <property type="project" value="UniProtKB-ARBA"/>
</dbReference>
<evidence type="ECO:0000256" key="9">
    <source>
        <dbReference type="PIRSR" id="PIRSR016305-1"/>
    </source>
</evidence>
<evidence type="ECO:0000256" key="8">
    <source>
        <dbReference type="PIRNR" id="PIRNR016305"/>
    </source>
</evidence>
<protein>
    <recommendedName>
        <fullName evidence="4 8">Leucine carboxyl methyltransferase 1</fullName>
        <ecNumber evidence="3 8">2.1.1.233</ecNumber>
    </recommendedName>
</protein>
<keyword evidence="6 8" id="KW-0808">Transferase</keyword>
<evidence type="ECO:0000256" key="7">
    <source>
        <dbReference type="ARBA" id="ARBA00022691"/>
    </source>
</evidence>
<dbReference type="FunFam" id="3.40.50.150:FF:000092">
    <property type="entry name" value="Leucine carboxyl methyltransferase 1"/>
    <property type="match status" value="1"/>
</dbReference>
<dbReference type="InterPro" id="IPR029063">
    <property type="entry name" value="SAM-dependent_MTases_sf"/>
</dbReference>
<dbReference type="PIRSF" id="PIRSF016305">
    <property type="entry name" value="LCM_mtfrase"/>
    <property type="match status" value="1"/>
</dbReference>
<evidence type="ECO:0000256" key="4">
    <source>
        <dbReference type="ARBA" id="ARBA00017497"/>
    </source>
</evidence>
<feature type="region of interest" description="Disordered" evidence="10">
    <location>
        <begin position="323"/>
        <end position="349"/>
    </location>
</feature>
<feature type="binding site" evidence="9">
    <location>
        <begin position="157"/>
        <end position="158"/>
    </location>
    <ligand>
        <name>S-adenosyl-L-methionine</name>
        <dbReference type="ChEBI" id="CHEBI:59789"/>
    </ligand>
</feature>
<comment type="similarity">
    <text evidence="2 8">Belongs to the methyltransferase superfamily. LCMT family.</text>
</comment>
<evidence type="ECO:0000256" key="3">
    <source>
        <dbReference type="ARBA" id="ARBA00012834"/>
    </source>
</evidence>
<dbReference type="InterPro" id="IPR016651">
    <property type="entry name" value="LCMT1"/>
</dbReference>
<dbReference type="Pfam" id="PF04072">
    <property type="entry name" value="LCM"/>
    <property type="match status" value="1"/>
</dbReference>
<dbReference type="PANTHER" id="PTHR13600">
    <property type="entry name" value="LEUCINE CARBOXYL METHYLTRANSFERASE"/>
    <property type="match status" value="1"/>
</dbReference>
<evidence type="ECO:0000256" key="5">
    <source>
        <dbReference type="ARBA" id="ARBA00022603"/>
    </source>
</evidence>
<keyword evidence="7 8" id="KW-0949">S-adenosyl-L-methionine</keyword>
<evidence type="ECO:0000256" key="6">
    <source>
        <dbReference type="ARBA" id="ARBA00022679"/>
    </source>
</evidence>